<evidence type="ECO:0000313" key="2">
    <source>
        <dbReference type="Proteomes" id="UP000682416"/>
    </source>
</evidence>
<accession>A0A975QJZ7</accession>
<gene>
    <name evidence="1" type="ORF">KGD82_04790</name>
</gene>
<organism evidence="1 2">
    <name type="scientific">Nocardiopsis eucommiae</name>
    <dbReference type="NCBI Taxonomy" id="2831970"/>
    <lineage>
        <taxon>Bacteria</taxon>
        <taxon>Bacillati</taxon>
        <taxon>Actinomycetota</taxon>
        <taxon>Actinomycetes</taxon>
        <taxon>Streptosporangiales</taxon>
        <taxon>Nocardiopsidaceae</taxon>
        <taxon>Nocardiopsis</taxon>
    </lineage>
</organism>
<evidence type="ECO:0008006" key="3">
    <source>
        <dbReference type="Google" id="ProtNLM"/>
    </source>
</evidence>
<name>A0A975QJZ7_9ACTN</name>
<dbReference type="AlphaFoldDB" id="A0A975QJZ7"/>
<dbReference type="KEGG" id="nec:KGD82_04790"/>
<dbReference type="Proteomes" id="UP000682416">
    <property type="component" value="Chromosome"/>
</dbReference>
<proteinExistence type="predicted"/>
<dbReference type="EMBL" id="CP074402">
    <property type="protein sequence ID" value="QVJ02136.1"/>
    <property type="molecule type" value="Genomic_DNA"/>
</dbReference>
<sequence length="98" mass="11121">MDPVAHRRRWRGALVRARRLIVALLTALLDPLVELVLRRDCAGCSDPGDPLCVRCRTLLTDHRPRQARGRRPPVWTAGPYAGRHRRVLLAFKHRGSTA</sequence>
<reference evidence="1" key="1">
    <citation type="submission" date="2021-05" db="EMBL/GenBank/DDBJ databases">
        <authorList>
            <person name="Kaiqin L."/>
            <person name="Jian G."/>
        </authorList>
    </citation>
    <scope>NUCLEOTIDE SEQUENCE</scope>
    <source>
        <strain evidence="1">HDS5</strain>
    </source>
</reference>
<keyword evidence="2" id="KW-1185">Reference proteome</keyword>
<protein>
    <recommendedName>
        <fullName evidence="3">ComF family protein</fullName>
    </recommendedName>
</protein>
<evidence type="ECO:0000313" key="1">
    <source>
        <dbReference type="EMBL" id="QVJ02136.1"/>
    </source>
</evidence>